<evidence type="ECO:0008006" key="6">
    <source>
        <dbReference type="Google" id="ProtNLM"/>
    </source>
</evidence>
<evidence type="ECO:0000313" key="4">
    <source>
        <dbReference type="EMBL" id="AUX37876.1"/>
    </source>
</evidence>
<feature type="domain" description="FIST C-domain" evidence="3">
    <location>
        <begin position="220"/>
        <end position="364"/>
    </location>
</feature>
<dbReference type="InterPro" id="IPR036034">
    <property type="entry name" value="PDZ_sf"/>
</dbReference>
<organism evidence="4 5">
    <name type="scientific">Sorangium cellulosum</name>
    <name type="common">Polyangium cellulosum</name>
    <dbReference type="NCBI Taxonomy" id="56"/>
    <lineage>
        <taxon>Bacteria</taxon>
        <taxon>Pseudomonadati</taxon>
        <taxon>Myxococcota</taxon>
        <taxon>Polyangia</taxon>
        <taxon>Polyangiales</taxon>
        <taxon>Polyangiaceae</taxon>
        <taxon>Sorangium</taxon>
    </lineage>
</organism>
<evidence type="ECO:0000256" key="1">
    <source>
        <dbReference type="SAM" id="MobiDB-lite"/>
    </source>
</evidence>
<evidence type="ECO:0000313" key="5">
    <source>
        <dbReference type="Proteomes" id="UP000295497"/>
    </source>
</evidence>
<dbReference type="Pfam" id="PF10442">
    <property type="entry name" value="FIST_C"/>
    <property type="match status" value="2"/>
</dbReference>
<dbReference type="InterPro" id="IPR013702">
    <property type="entry name" value="FIST_domain_N"/>
</dbReference>
<dbReference type="Proteomes" id="UP000295497">
    <property type="component" value="Chromosome"/>
</dbReference>
<feature type="region of interest" description="Disordered" evidence="1">
    <location>
        <begin position="1292"/>
        <end position="1329"/>
    </location>
</feature>
<feature type="region of interest" description="Disordered" evidence="1">
    <location>
        <begin position="834"/>
        <end position="940"/>
    </location>
</feature>
<dbReference type="Pfam" id="PF08495">
    <property type="entry name" value="FIST"/>
    <property type="match status" value="2"/>
</dbReference>
<proteinExistence type="predicted"/>
<evidence type="ECO:0000259" key="3">
    <source>
        <dbReference type="SMART" id="SM01204"/>
    </source>
</evidence>
<dbReference type="SMART" id="SM00897">
    <property type="entry name" value="FIST"/>
    <property type="match status" value="2"/>
</dbReference>
<evidence type="ECO:0000259" key="2">
    <source>
        <dbReference type="SMART" id="SM00897"/>
    </source>
</evidence>
<accession>A0A4P2R521</accession>
<dbReference type="RefSeq" id="WP_237244756.1">
    <property type="nucleotide sequence ID" value="NZ_CP012672.1"/>
</dbReference>
<feature type="region of interest" description="Disordered" evidence="1">
    <location>
        <begin position="1627"/>
        <end position="1646"/>
    </location>
</feature>
<feature type="domain" description="FIST" evidence="2">
    <location>
        <begin position="473"/>
        <end position="666"/>
    </location>
</feature>
<feature type="region of interest" description="Disordered" evidence="1">
    <location>
        <begin position="1359"/>
        <end position="1399"/>
    </location>
</feature>
<gene>
    <name evidence="4" type="ORF">SOCE836_101120</name>
</gene>
<dbReference type="Gene3D" id="2.30.42.10">
    <property type="match status" value="1"/>
</dbReference>
<feature type="compositionally biased region" description="Basic and acidic residues" evidence="1">
    <location>
        <begin position="849"/>
        <end position="880"/>
    </location>
</feature>
<dbReference type="EMBL" id="CP012672">
    <property type="protein sequence ID" value="AUX37876.1"/>
    <property type="molecule type" value="Genomic_DNA"/>
</dbReference>
<feature type="domain" description="FIST C-domain" evidence="3">
    <location>
        <begin position="667"/>
        <end position="811"/>
    </location>
</feature>
<sequence length="1646" mass="171798">MILETFHYDRDTQKWSVRVLPVLDSDRTLVLVFGAPEFLDDPGAIRELRRAYPRSHMVGCSSAGEIAGPAVRDGTLSVAVARFERTTLSAAQVEVASASGSFAAGQALARELDRPGLRGVLVLSEGLGVNGSQLVAGLNAVLPESVVVTGGLSGDGTRFQRTWVCVGDTVRSGLVAAVGLYGEHVVIQHGSKGGWDKFGPERVVTRSAGNVLYEVDGKPALSLYKEYLGDKAAELPASALLFPLALRATARDEKFLVRTVLAVDHEQQSMTFAGDVPEGHLVQLMKADFERLIGGAEQAARAASEAGRVAAAAGEGALAIAISCVGRRIVLGDRTEEEVEAVLDVLPRGTQVTGFYSYGEISPYAAGHCDLHNQTMTLTVLSEALTPLLARSERPRERRPRAAKGTPAVAARVVAQPAGGMAEFEELEIASDTHFDAPSTASSAAPGMRLATFSFSRATGKWSVRALPALDSDRTLVLVFGAPEFLDDPGAIRELRRAYPRSHMVGCSSAGEIAGPAVRDGTLSVAVARFERTTLSAAQVEVASASGSFAAGQALARKLDRPGLRGVLVLSEGLGVNGSQLVAGLNAVLPESVVVTGGLSGDGTRFQRTWVCVGDTVRSGLVAAVGLYGEHVVIQHGSKGGWDKFGPERVVTRSAGNVLYEVDGKPALSLYKEYLGDKAAELPASALLFPLALRATARDEKFLVRTVLAVDHEQQSMTFAGDVPEGHLVQLMKADFERLIGGAEQAARAASEAGRAAAAAGEGALAIAISCVGRRIVLGDRTEEEVEAVLDVLPRGTQVTGFYSYGEISPYAAGHCDLHNQTMTLTVLSEALTPPVPRSHGAAPGTLRAARDGGEEARPLGEEARSLGEEARSLGDEVRPTVRVPPNGHRTARPRIPGPPSGPLLTGPLLAGGPSGPVSSGRLPTTVDRPSHSSWSQRAAPTRIVPPAGAAGRLDSLAFDRRRIGDVLVVRLAGRMTESFKGAALARELDGKVLLDLAGVERITSFGVREWLQMIQAAEPRLRAFYLARCSEPVVNQLSMIRRFAGSGQVVSFYAPYCCESCGAQFERLVDCAHDAASLAEGKAPEAVCPRCRGAGAFDDDAATYFGFVAQHGAGAIPQEVREILLELEKGDEPAAGDAVEKSVEGRVTRVKVGSKLTASLRWSRIIDGLEGQVVFDLSSAPGVTADGAARFESALRKLDGAVEAVRIEGCPRLLAERMASPSWPELARLASAVVEGRCASCGAVRTALVEVGKHDVLLRGGPDPRVACKRCNTPLAFDDGARALLSLLGARASRPPSAPPPASASPQPGALPPASASPPRPAAPAAAQPGAGASAAFVALLAGVAIVAAGFAVWRSGARPTEAPPAPAPAPAASAAPAAPAAPAVPAPATDARAPAPSASARARAGWSAVDDLPPAWVERPFVLEADSVFVVGRGGPAASDADALAEARSSAIERLASGLAAELASSPVAHLLAAHPPAEPPEQRAEVVERVARRYLAQVGSLATPERVDAVVRREGGRVLAFARYRLTRPSFEAAAASYRQTATFQGLTVARFFPLLEASARTSGELVVVAVERPQRGADPGIVAGDVVLSVDERPVHSVEAFGKAAADAWARTPPGGTMALQIESRGERRSVSFAKPHAEGPR</sequence>
<protein>
    <recommendedName>
        <fullName evidence="6">STAS domain-containing protein</fullName>
    </recommendedName>
</protein>
<dbReference type="SMART" id="SM01204">
    <property type="entry name" value="FIST_C"/>
    <property type="match status" value="2"/>
</dbReference>
<dbReference type="InterPro" id="IPR019494">
    <property type="entry name" value="FIST_C"/>
</dbReference>
<feature type="compositionally biased region" description="Basic and acidic residues" evidence="1">
    <location>
        <begin position="1628"/>
        <end position="1646"/>
    </location>
</feature>
<reference evidence="4 5" key="1">
    <citation type="submission" date="2015-09" db="EMBL/GenBank/DDBJ databases">
        <title>Sorangium comparison.</title>
        <authorList>
            <person name="Zaburannyi N."/>
            <person name="Bunk B."/>
            <person name="Overmann J."/>
            <person name="Mueller R."/>
        </authorList>
    </citation>
    <scope>NUCLEOTIDE SEQUENCE [LARGE SCALE GENOMIC DNA]</scope>
    <source>
        <strain evidence="4 5">So ce836</strain>
    </source>
</reference>
<dbReference type="PANTHER" id="PTHR40252">
    <property type="entry name" value="BLR0328 PROTEIN"/>
    <property type="match status" value="1"/>
</dbReference>
<feature type="domain" description="FIST" evidence="2">
    <location>
        <begin position="26"/>
        <end position="219"/>
    </location>
</feature>
<feature type="compositionally biased region" description="Low complexity" evidence="1">
    <location>
        <begin position="1372"/>
        <end position="1399"/>
    </location>
</feature>
<dbReference type="SUPFAM" id="SSF50156">
    <property type="entry name" value="PDZ domain-like"/>
    <property type="match status" value="1"/>
</dbReference>
<dbReference type="PANTHER" id="PTHR40252:SF2">
    <property type="entry name" value="BLR0328 PROTEIN"/>
    <property type="match status" value="1"/>
</dbReference>
<feature type="compositionally biased region" description="Pro residues" evidence="1">
    <location>
        <begin position="1297"/>
        <end position="1323"/>
    </location>
</feature>
<name>A0A4P2R521_SORCE</name>
<feature type="compositionally biased region" description="Low complexity" evidence="1">
    <location>
        <begin position="903"/>
        <end position="924"/>
    </location>
</feature>